<evidence type="ECO:0000256" key="1">
    <source>
        <dbReference type="ARBA" id="ARBA00004162"/>
    </source>
</evidence>
<keyword evidence="4" id="KW-1003">Cell membrane</keyword>
<protein>
    <submittedName>
        <fullName evidence="11">Preprotein translocase subunit YajC</fullName>
    </submittedName>
</protein>
<keyword evidence="3" id="KW-0813">Transport</keyword>
<evidence type="ECO:0000313" key="11">
    <source>
        <dbReference type="EMBL" id="MCW0952773.1"/>
    </source>
</evidence>
<dbReference type="PRINTS" id="PR01853">
    <property type="entry name" value="YAJCTRNLCASE"/>
</dbReference>
<keyword evidence="12" id="KW-1185">Reference proteome</keyword>
<organism evidence="11 12">
    <name type="scientific">Weissella ceti</name>
    <dbReference type="NCBI Taxonomy" id="759620"/>
    <lineage>
        <taxon>Bacteria</taxon>
        <taxon>Bacillati</taxon>
        <taxon>Bacillota</taxon>
        <taxon>Bacilli</taxon>
        <taxon>Lactobacillales</taxon>
        <taxon>Lactobacillaceae</taxon>
        <taxon>Weissella</taxon>
    </lineage>
</organism>
<evidence type="ECO:0000256" key="8">
    <source>
        <dbReference type="ARBA" id="ARBA00023010"/>
    </source>
</evidence>
<reference evidence="11 12" key="1">
    <citation type="submission" date="2022-10" db="EMBL/GenBank/DDBJ databases">
        <title>Weissella fermenti sp. nov., isolated from fermented cabbage.</title>
        <authorList>
            <person name="Lee J.K."/>
            <person name="Baek J.H."/>
            <person name="Choi D.G."/>
            <person name="Kim J.M."/>
            <person name="Jeon C.O."/>
        </authorList>
    </citation>
    <scope>NUCLEOTIDE SEQUENCE [LARGE SCALE GENOMIC DNA]</scope>
    <source>
        <strain evidence="11 12">KACC 18534</strain>
    </source>
</reference>
<dbReference type="InterPro" id="IPR003849">
    <property type="entry name" value="Preprotein_translocase_YajC"/>
</dbReference>
<gene>
    <name evidence="11" type="primary">yajC</name>
    <name evidence="11" type="ORF">OIT44_01650</name>
</gene>
<dbReference type="RefSeq" id="WP_213409376.1">
    <property type="nucleotide sequence ID" value="NZ_CP074441.1"/>
</dbReference>
<dbReference type="PANTHER" id="PTHR33909:SF1">
    <property type="entry name" value="SEC TRANSLOCON ACCESSORY COMPLEX SUBUNIT YAJC"/>
    <property type="match status" value="1"/>
</dbReference>
<keyword evidence="5 10" id="KW-0812">Transmembrane</keyword>
<name>A0ABT3E2Y7_9LACO</name>
<evidence type="ECO:0000256" key="10">
    <source>
        <dbReference type="SAM" id="Phobius"/>
    </source>
</evidence>
<proteinExistence type="inferred from homology"/>
<accession>A0ABT3E2Y7</accession>
<comment type="similarity">
    <text evidence="2">Belongs to the YajC family.</text>
</comment>
<comment type="caution">
    <text evidence="11">The sequence shown here is derived from an EMBL/GenBank/DDBJ whole genome shotgun (WGS) entry which is preliminary data.</text>
</comment>
<dbReference type="Proteomes" id="UP001526225">
    <property type="component" value="Unassembled WGS sequence"/>
</dbReference>
<dbReference type="SMART" id="SM01323">
    <property type="entry name" value="YajC"/>
    <property type="match status" value="1"/>
</dbReference>
<sequence length="101" mass="11342">MQQQLLLIALMFGAMYFFVIRPQKKRQTSHQEMINNLKAGAKIITIGGLHGEIKSINEEAKTFYLDADGAILKFEMSAIRTVVPAETAVENNVVEDDTEEK</sequence>
<comment type="subcellular location">
    <subcellularLocation>
        <location evidence="1">Cell membrane</location>
        <topology evidence="1">Single-pass membrane protein</topology>
    </subcellularLocation>
</comment>
<keyword evidence="8" id="KW-0811">Translocation</keyword>
<dbReference type="EMBL" id="JAOZFE010000001">
    <property type="protein sequence ID" value="MCW0952773.1"/>
    <property type="molecule type" value="Genomic_DNA"/>
</dbReference>
<evidence type="ECO:0000256" key="4">
    <source>
        <dbReference type="ARBA" id="ARBA00022475"/>
    </source>
</evidence>
<dbReference type="PANTHER" id="PTHR33909">
    <property type="entry name" value="SEC TRANSLOCON ACCESSORY COMPLEX SUBUNIT YAJC"/>
    <property type="match status" value="1"/>
</dbReference>
<evidence type="ECO:0000256" key="5">
    <source>
        <dbReference type="ARBA" id="ARBA00022692"/>
    </source>
</evidence>
<dbReference type="Pfam" id="PF02699">
    <property type="entry name" value="YajC"/>
    <property type="match status" value="1"/>
</dbReference>
<keyword evidence="7 10" id="KW-1133">Transmembrane helix</keyword>
<feature type="transmembrane region" description="Helical" evidence="10">
    <location>
        <begin position="6"/>
        <end position="23"/>
    </location>
</feature>
<evidence type="ECO:0000256" key="3">
    <source>
        <dbReference type="ARBA" id="ARBA00022448"/>
    </source>
</evidence>
<keyword evidence="9 10" id="KW-0472">Membrane</keyword>
<evidence type="ECO:0000256" key="7">
    <source>
        <dbReference type="ARBA" id="ARBA00022989"/>
    </source>
</evidence>
<evidence type="ECO:0000256" key="9">
    <source>
        <dbReference type="ARBA" id="ARBA00023136"/>
    </source>
</evidence>
<dbReference type="NCBIfam" id="TIGR00739">
    <property type="entry name" value="yajC"/>
    <property type="match status" value="1"/>
</dbReference>
<evidence type="ECO:0000256" key="6">
    <source>
        <dbReference type="ARBA" id="ARBA00022927"/>
    </source>
</evidence>
<keyword evidence="6" id="KW-0653">Protein transport</keyword>
<evidence type="ECO:0000313" key="12">
    <source>
        <dbReference type="Proteomes" id="UP001526225"/>
    </source>
</evidence>
<evidence type="ECO:0000256" key="2">
    <source>
        <dbReference type="ARBA" id="ARBA00006742"/>
    </source>
</evidence>